<dbReference type="SUPFAM" id="SSF50447">
    <property type="entry name" value="Translation proteins"/>
    <property type="match status" value="1"/>
</dbReference>
<organism evidence="10 11">
    <name type="scientific">Micromonospora parva</name>
    <dbReference type="NCBI Taxonomy" id="1464048"/>
    <lineage>
        <taxon>Bacteria</taxon>
        <taxon>Bacillati</taxon>
        <taxon>Actinomycetota</taxon>
        <taxon>Actinomycetes</taxon>
        <taxon>Micromonosporales</taxon>
        <taxon>Micromonosporaceae</taxon>
        <taxon>Micromonospora</taxon>
    </lineage>
</organism>
<dbReference type="EMBL" id="JBIAZM010000015">
    <property type="protein sequence ID" value="MFF5203621.1"/>
    <property type="molecule type" value="Genomic_DNA"/>
</dbReference>
<dbReference type="InterPro" id="IPR004161">
    <property type="entry name" value="EFTu-like_2"/>
</dbReference>
<dbReference type="Pfam" id="PF03143">
    <property type="entry name" value="GTP_EFTU_D3"/>
    <property type="match status" value="1"/>
</dbReference>
<dbReference type="PROSITE" id="PS00301">
    <property type="entry name" value="G_TR_1"/>
    <property type="match status" value="1"/>
</dbReference>
<evidence type="ECO:0000256" key="1">
    <source>
        <dbReference type="ARBA" id="ARBA00022741"/>
    </source>
</evidence>
<proteinExistence type="inferred from homology"/>
<keyword evidence="4 8" id="KW-0460">Magnesium</keyword>
<dbReference type="InterPro" id="IPR000795">
    <property type="entry name" value="T_Tr_GTP-bd_dom"/>
</dbReference>
<dbReference type="PANTHER" id="PTHR43721">
    <property type="entry name" value="ELONGATION FACTOR TU-RELATED"/>
    <property type="match status" value="1"/>
</dbReference>
<feature type="binding site" evidence="8">
    <location>
        <begin position="138"/>
        <end position="141"/>
    </location>
    <ligand>
        <name>GTP</name>
        <dbReference type="ChEBI" id="CHEBI:37565"/>
    </ligand>
</feature>
<evidence type="ECO:0000313" key="10">
    <source>
        <dbReference type="EMBL" id="MFF5203621.1"/>
    </source>
</evidence>
<dbReference type="InterPro" id="IPR005225">
    <property type="entry name" value="Small_GTP-bd"/>
</dbReference>
<evidence type="ECO:0000256" key="8">
    <source>
        <dbReference type="HAMAP-Rule" id="MF_00118"/>
    </source>
</evidence>
<dbReference type="SUPFAM" id="SSF52540">
    <property type="entry name" value="P-loop containing nucleoside triphosphate hydrolases"/>
    <property type="match status" value="1"/>
</dbReference>
<dbReference type="NCBIfam" id="TIGR00231">
    <property type="entry name" value="small_GTP"/>
    <property type="match status" value="1"/>
</dbReference>
<name>A0ABW6W2P6_9ACTN</name>
<dbReference type="HAMAP" id="MF_00118_B">
    <property type="entry name" value="EF_Tu_B"/>
    <property type="match status" value="1"/>
</dbReference>
<dbReference type="NCBIfam" id="NF009372">
    <property type="entry name" value="PRK12735.1"/>
    <property type="match status" value="1"/>
</dbReference>
<comment type="subcellular location">
    <subcellularLocation>
        <location evidence="8">Cytoplasm</location>
    </subcellularLocation>
</comment>
<accession>A0ABW6W2P6</accession>
<evidence type="ECO:0000256" key="5">
    <source>
        <dbReference type="ARBA" id="ARBA00022917"/>
    </source>
</evidence>
<dbReference type="NCBIfam" id="TIGR00485">
    <property type="entry name" value="EF-Tu"/>
    <property type="match status" value="1"/>
</dbReference>
<keyword evidence="5 8" id="KW-0648">Protein biosynthesis</keyword>
<dbReference type="RefSeq" id="WP_030329885.1">
    <property type="nucleotide sequence ID" value="NZ_JBEXXF010000002.1"/>
</dbReference>
<comment type="function">
    <text evidence="8">GTP hydrolase that promotes the GTP-dependent binding of aminoacyl-tRNA to the A-site of ribosomes during protein biosynthesis.</text>
</comment>
<dbReference type="InterPro" id="IPR004160">
    <property type="entry name" value="Transl_elong_EFTu/EF1A_C"/>
</dbReference>
<dbReference type="SUPFAM" id="SSF50465">
    <property type="entry name" value="EF-Tu/eEF-1alpha/eIF2-gamma C-terminal domain"/>
    <property type="match status" value="1"/>
</dbReference>
<feature type="domain" description="Tr-type G" evidence="9">
    <location>
        <begin position="10"/>
        <end position="206"/>
    </location>
</feature>
<sequence>MAKAKFERTKPHVNIGTIGHIDHGKTTLTAAITKVLHDQYPDLNPYTPFDEIDKAPEEKARGITISIAHVEYQTESRHYAHVDCPGHADYIKNMITGAAQMDGAILVVAATDGPMPQTREHVLLARQVGVPYIVVALNKSDMVDDEELLELVELEVRELLSSQEYPGDDLPVVRVSALKALEGDPEWTGKLLELMTAVDTSIPQPEREVDKPFLMPVEDVFTITGRGTVVTGRVERGVLLPNEDVELVGIKEKSFKTKVTAIEMFRKTLDDARAGENVGLLLRGTKRDEVERGMVVVKPGSNTPHTEFEATVYILSKEEGGRHTPFFQNYRPQFYFRTTDVTGVVTLPEGTEMVMPGDNTSMSVKLIQPIAMEENLKFAIREGGRTVGAGFVTKINK</sequence>
<protein>
    <recommendedName>
        <fullName evidence="7 8">Elongation factor Tu</fullName>
        <shortName evidence="8">EF-Tu</shortName>
        <ecNumber evidence="8">3.6.5.3</ecNumber>
    </recommendedName>
</protein>
<dbReference type="InterPro" id="IPR031157">
    <property type="entry name" value="G_TR_CS"/>
</dbReference>
<evidence type="ECO:0000256" key="6">
    <source>
        <dbReference type="ARBA" id="ARBA00023134"/>
    </source>
</evidence>
<dbReference type="NCBIfam" id="NF000766">
    <property type="entry name" value="PRK00049.1"/>
    <property type="match status" value="1"/>
</dbReference>
<reference evidence="10 11" key="1">
    <citation type="submission" date="2024-10" db="EMBL/GenBank/DDBJ databases">
        <title>The Natural Products Discovery Center: Release of the First 8490 Sequenced Strains for Exploring Actinobacteria Biosynthetic Diversity.</title>
        <authorList>
            <person name="Kalkreuter E."/>
            <person name="Kautsar S.A."/>
            <person name="Yang D."/>
            <person name="Bader C.D."/>
            <person name="Teijaro C.N."/>
            <person name="Fluegel L."/>
            <person name="Davis C.M."/>
            <person name="Simpson J.R."/>
            <person name="Lauterbach L."/>
            <person name="Steele A.D."/>
            <person name="Gui C."/>
            <person name="Meng S."/>
            <person name="Li G."/>
            <person name="Viehrig K."/>
            <person name="Ye F."/>
            <person name="Su P."/>
            <person name="Kiefer A.F."/>
            <person name="Nichols A."/>
            <person name="Cepeda A.J."/>
            <person name="Yan W."/>
            <person name="Fan B."/>
            <person name="Jiang Y."/>
            <person name="Adhikari A."/>
            <person name="Zheng C.-J."/>
            <person name="Schuster L."/>
            <person name="Cowan T.M."/>
            <person name="Smanski M.J."/>
            <person name="Chevrette M.G."/>
            <person name="De Carvalho L.P.S."/>
            <person name="Shen B."/>
        </authorList>
    </citation>
    <scope>NUCLEOTIDE SEQUENCE [LARGE SCALE GENOMIC DNA]</scope>
    <source>
        <strain evidence="10 11">NPDC000140</strain>
    </source>
</reference>
<feature type="binding site" evidence="8">
    <location>
        <begin position="83"/>
        <end position="87"/>
    </location>
    <ligand>
        <name>GTP</name>
        <dbReference type="ChEBI" id="CHEBI:37565"/>
    </ligand>
</feature>
<keyword evidence="6 8" id="KW-0342">GTP-binding</keyword>
<dbReference type="PANTHER" id="PTHR43721:SF22">
    <property type="entry name" value="ELONGATION FACTOR TU, MITOCHONDRIAL"/>
    <property type="match status" value="1"/>
</dbReference>
<keyword evidence="8" id="KW-0479">Metal-binding</keyword>
<dbReference type="Pfam" id="PF00009">
    <property type="entry name" value="GTP_EFTU"/>
    <property type="match status" value="1"/>
</dbReference>
<dbReference type="CDD" id="cd01884">
    <property type="entry name" value="EF_Tu"/>
    <property type="match status" value="1"/>
</dbReference>
<dbReference type="InterPro" id="IPR004541">
    <property type="entry name" value="Transl_elong_EFTu/EF1A_bac/org"/>
</dbReference>
<keyword evidence="2 8" id="KW-0251">Elongation factor</keyword>
<dbReference type="InterPro" id="IPR027417">
    <property type="entry name" value="P-loop_NTPase"/>
</dbReference>
<dbReference type="InterPro" id="IPR041709">
    <property type="entry name" value="EF-Tu_GTP-bd"/>
</dbReference>
<keyword evidence="3 8" id="KW-0378">Hydrolase</keyword>
<dbReference type="Pfam" id="PF03144">
    <property type="entry name" value="GTP_EFTU_D2"/>
    <property type="match status" value="1"/>
</dbReference>
<dbReference type="InterPro" id="IPR050055">
    <property type="entry name" value="EF-Tu_GTPase"/>
</dbReference>
<comment type="caution">
    <text evidence="10">The sequence shown here is derived from an EMBL/GenBank/DDBJ whole genome shotgun (WGS) entry which is preliminary data.</text>
</comment>
<dbReference type="InterPro" id="IPR009000">
    <property type="entry name" value="Transl_B-barrel_sf"/>
</dbReference>
<dbReference type="GeneID" id="95368534"/>
<dbReference type="Proteomes" id="UP001602287">
    <property type="component" value="Unassembled WGS sequence"/>
</dbReference>
<evidence type="ECO:0000256" key="4">
    <source>
        <dbReference type="ARBA" id="ARBA00022842"/>
    </source>
</evidence>
<comment type="similarity">
    <text evidence="8">Belongs to the TRAFAC class translation factor GTPase superfamily. Classic translation factor GTPase family. EF-Tu/EF-1A subfamily.</text>
</comment>
<feature type="binding site" evidence="8">
    <location>
        <position position="26"/>
    </location>
    <ligand>
        <name>Mg(2+)</name>
        <dbReference type="ChEBI" id="CHEBI:18420"/>
    </ligand>
</feature>
<comment type="subunit">
    <text evidence="8">Monomer.</text>
</comment>
<dbReference type="PRINTS" id="PR00315">
    <property type="entry name" value="ELONGATNFCT"/>
</dbReference>
<keyword evidence="8" id="KW-0963">Cytoplasm</keyword>
<dbReference type="InterPro" id="IPR009001">
    <property type="entry name" value="Transl_elong_EF1A/Init_IF2_C"/>
</dbReference>
<evidence type="ECO:0000256" key="2">
    <source>
        <dbReference type="ARBA" id="ARBA00022768"/>
    </source>
</evidence>
<evidence type="ECO:0000256" key="3">
    <source>
        <dbReference type="ARBA" id="ARBA00022801"/>
    </source>
</evidence>
<dbReference type="GO" id="GO:0003746">
    <property type="term" value="F:translation elongation factor activity"/>
    <property type="evidence" value="ECO:0007669"/>
    <property type="project" value="UniProtKB-KW"/>
</dbReference>
<dbReference type="CDD" id="cd03707">
    <property type="entry name" value="EFTU_III"/>
    <property type="match status" value="1"/>
</dbReference>
<dbReference type="EC" id="3.6.5.3" evidence="8"/>
<evidence type="ECO:0000256" key="7">
    <source>
        <dbReference type="ARBA" id="ARBA00029554"/>
    </source>
</evidence>
<evidence type="ECO:0000313" key="11">
    <source>
        <dbReference type="Proteomes" id="UP001602287"/>
    </source>
</evidence>
<dbReference type="CDD" id="cd03697">
    <property type="entry name" value="EFTU_II"/>
    <property type="match status" value="1"/>
</dbReference>
<dbReference type="Gene3D" id="2.40.30.10">
    <property type="entry name" value="Translation factors"/>
    <property type="match status" value="2"/>
</dbReference>
<dbReference type="InterPro" id="IPR033720">
    <property type="entry name" value="EFTU_2"/>
</dbReference>
<comment type="catalytic activity">
    <reaction evidence="8">
        <text>GTP + H2O = GDP + phosphate + H(+)</text>
        <dbReference type="Rhea" id="RHEA:19669"/>
        <dbReference type="ChEBI" id="CHEBI:15377"/>
        <dbReference type="ChEBI" id="CHEBI:15378"/>
        <dbReference type="ChEBI" id="CHEBI:37565"/>
        <dbReference type="ChEBI" id="CHEBI:43474"/>
        <dbReference type="ChEBI" id="CHEBI:58189"/>
        <dbReference type="EC" id="3.6.5.3"/>
    </reaction>
</comment>
<gene>
    <name evidence="8 10" type="primary">tuf</name>
    <name evidence="10" type="ORF">ACFY3B_28875</name>
</gene>
<feature type="binding site" evidence="8">
    <location>
        <begin position="19"/>
        <end position="26"/>
    </location>
    <ligand>
        <name>GTP</name>
        <dbReference type="ChEBI" id="CHEBI:37565"/>
    </ligand>
</feature>
<keyword evidence="1 8" id="KW-0547">Nucleotide-binding</keyword>
<dbReference type="PROSITE" id="PS51722">
    <property type="entry name" value="G_TR_2"/>
    <property type="match status" value="1"/>
</dbReference>
<keyword evidence="11" id="KW-1185">Reference proteome</keyword>
<dbReference type="NCBIfam" id="NF009373">
    <property type="entry name" value="PRK12736.1"/>
    <property type="match status" value="1"/>
</dbReference>
<dbReference type="Gene3D" id="3.40.50.300">
    <property type="entry name" value="P-loop containing nucleotide triphosphate hydrolases"/>
    <property type="match status" value="1"/>
</dbReference>
<evidence type="ECO:0000259" key="9">
    <source>
        <dbReference type="PROSITE" id="PS51722"/>
    </source>
</evidence>